<feature type="region of interest" description="Disordered" evidence="1">
    <location>
        <begin position="313"/>
        <end position="334"/>
    </location>
</feature>
<evidence type="ECO:0008006" key="4">
    <source>
        <dbReference type="Google" id="ProtNLM"/>
    </source>
</evidence>
<dbReference type="EMBL" id="CP139487">
    <property type="protein sequence ID" value="WPU65775.1"/>
    <property type="molecule type" value="Genomic_DNA"/>
</dbReference>
<proteinExistence type="predicted"/>
<dbReference type="KEGG" id="psti:SOO65_03350"/>
<feature type="compositionally biased region" description="Basic and acidic residues" evidence="1">
    <location>
        <begin position="314"/>
        <end position="325"/>
    </location>
</feature>
<protein>
    <recommendedName>
        <fullName evidence="4">Lipoprotein</fullName>
    </recommendedName>
</protein>
<dbReference type="Proteomes" id="UP001324634">
    <property type="component" value="Chromosome"/>
</dbReference>
<reference evidence="2 3" key="1">
    <citation type="submission" date="2023-11" db="EMBL/GenBank/DDBJ databases">
        <title>Peredibacter starrii A3.12.</title>
        <authorList>
            <person name="Mitchell R.J."/>
        </authorList>
    </citation>
    <scope>NUCLEOTIDE SEQUENCE [LARGE SCALE GENOMIC DNA]</scope>
    <source>
        <strain evidence="2 3">A3.12</strain>
    </source>
</reference>
<evidence type="ECO:0000256" key="1">
    <source>
        <dbReference type="SAM" id="MobiDB-lite"/>
    </source>
</evidence>
<keyword evidence="3" id="KW-1185">Reference proteome</keyword>
<name>A0AAX4HRZ7_9BACT</name>
<organism evidence="2 3">
    <name type="scientific">Peredibacter starrii</name>
    <dbReference type="NCBI Taxonomy" id="28202"/>
    <lineage>
        <taxon>Bacteria</taxon>
        <taxon>Pseudomonadati</taxon>
        <taxon>Bdellovibrionota</taxon>
        <taxon>Bacteriovoracia</taxon>
        <taxon>Bacteriovoracales</taxon>
        <taxon>Bacteriovoracaceae</taxon>
        <taxon>Peredibacter</taxon>
    </lineage>
</organism>
<accession>A0AAX4HRZ7</accession>
<dbReference type="RefSeq" id="WP_321396906.1">
    <property type="nucleotide sequence ID" value="NZ_CP139487.1"/>
</dbReference>
<gene>
    <name evidence="2" type="ORF">SOO65_03350</name>
</gene>
<sequence>MRWLIFLLIISCGKHQEPKALDLRDNDGDQIVNANELDGDNYIANVETIGSMKGKLLVQHNGILEVDFNNQTMNASEVITASEKKISETKYFSEGSKILMENAPKLEFKSNLYKVSLQFNETNSHPDEIYFSHDSRKFFVTEWKKFVSFELTSSDLKLIMEGNAHFILTKKYAKKASGFEASEDITVTRKTYRVFLGEESKSRVLYVSKQHEFEELLKDLKIYQSTEIKEDDLFFHAKEISNKTWFYRHFKNGDKALVYSEIQNLSELFKKRFTITKQVVSRENGKTLNELKIDNKNLPQIYLKIRPSRTMRKFRPDQKQTKHSEGGGGGREGNGRSWSYCTHFLTLFENLAPEAPLAWEVIGELGLHGKEFQYQEEYDEKGSYLNIKAATTENEIKLSLPNRPATTFKITGQNTVKCDSGNKHVISPPVSTNEEAKFSLEIESYVEKLN</sequence>
<evidence type="ECO:0000313" key="3">
    <source>
        <dbReference type="Proteomes" id="UP001324634"/>
    </source>
</evidence>
<dbReference type="AlphaFoldDB" id="A0AAX4HRZ7"/>
<evidence type="ECO:0000313" key="2">
    <source>
        <dbReference type="EMBL" id="WPU65775.1"/>
    </source>
</evidence>